<dbReference type="InterPro" id="IPR010342">
    <property type="entry name" value="DUF938"/>
</dbReference>
<comment type="caution">
    <text evidence="2">The sequence shown here is derived from an EMBL/GenBank/DDBJ whole genome shotgun (WGS) entry which is preliminary data.</text>
</comment>
<dbReference type="SUPFAM" id="SSF53335">
    <property type="entry name" value="S-adenosyl-L-methionine-dependent methyltransferases"/>
    <property type="match status" value="1"/>
</dbReference>
<organism evidence="2 3">
    <name type="scientific">Chlamydomonas incerta</name>
    <dbReference type="NCBI Taxonomy" id="51695"/>
    <lineage>
        <taxon>Eukaryota</taxon>
        <taxon>Viridiplantae</taxon>
        <taxon>Chlorophyta</taxon>
        <taxon>core chlorophytes</taxon>
        <taxon>Chlorophyceae</taxon>
        <taxon>CS clade</taxon>
        <taxon>Chlamydomonadales</taxon>
        <taxon>Chlamydomonadaceae</taxon>
        <taxon>Chlamydomonas</taxon>
    </lineage>
</organism>
<dbReference type="OrthoDB" id="10258744at2759"/>
<name>A0A835W644_CHLIN</name>
<dbReference type="Pfam" id="PF06080">
    <property type="entry name" value="DUF938"/>
    <property type="match status" value="1"/>
</dbReference>
<gene>
    <name evidence="2" type="ORF">HXX76_003670</name>
</gene>
<protein>
    <submittedName>
        <fullName evidence="2">Uncharacterized protein</fullName>
    </submittedName>
</protein>
<dbReference type="Gene3D" id="3.40.50.150">
    <property type="entry name" value="Vaccinia Virus protein VP39"/>
    <property type="match status" value="1"/>
</dbReference>
<dbReference type="PANTHER" id="PTHR20974:SF0">
    <property type="entry name" value="UPF0585 PROTEIN CG18661"/>
    <property type="match status" value="1"/>
</dbReference>
<dbReference type="AlphaFoldDB" id="A0A835W644"/>
<evidence type="ECO:0000256" key="1">
    <source>
        <dbReference type="ARBA" id="ARBA00008308"/>
    </source>
</evidence>
<dbReference type="EMBL" id="JAEHOC010000006">
    <property type="protein sequence ID" value="KAG2440815.1"/>
    <property type="molecule type" value="Genomic_DNA"/>
</dbReference>
<reference evidence="2" key="1">
    <citation type="journal article" date="2020" name="bioRxiv">
        <title>Comparative genomics of Chlamydomonas.</title>
        <authorList>
            <person name="Craig R.J."/>
            <person name="Hasan A.R."/>
            <person name="Ness R.W."/>
            <person name="Keightley P.D."/>
        </authorList>
    </citation>
    <scope>NUCLEOTIDE SEQUENCE</scope>
    <source>
        <strain evidence="2">SAG 7.73</strain>
    </source>
</reference>
<comment type="similarity">
    <text evidence="1">Belongs to the UPF0585 family.</text>
</comment>
<accession>A0A835W644</accession>
<sequence length="278" mass="28327">MAAQQGPAPYTFKGSMDTYASLEGQKRESPAAERNKDYILEVLREYLGSDAATAAAVAAAAAAGRRRPVILEVASGSGQHCAHLAAGLPAYDLQPTDLTPELFGSITAYAATSTPPAAAAAAAAAAADGGGGGLPNVLLPPLVLDASSPDWPAVAAAGVAGGSSGGASSGRLDAAAVLVINMCHISPLTATRGLLKGAGTALRPGGGLLFVYGPFTVQRGRHTTDSNAAFHASLQARDPSWGYRDVEDMKDWAAEAGLEAVEIRDMPANNFMLVFRRP</sequence>
<keyword evidence="3" id="KW-1185">Reference proteome</keyword>
<proteinExistence type="inferred from homology"/>
<evidence type="ECO:0000313" key="3">
    <source>
        <dbReference type="Proteomes" id="UP000650467"/>
    </source>
</evidence>
<evidence type="ECO:0000313" key="2">
    <source>
        <dbReference type="EMBL" id="KAG2440815.1"/>
    </source>
</evidence>
<dbReference type="InterPro" id="IPR029063">
    <property type="entry name" value="SAM-dependent_MTases_sf"/>
</dbReference>
<dbReference type="Proteomes" id="UP000650467">
    <property type="component" value="Unassembled WGS sequence"/>
</dbReference>
<dbReference type="PANTHER" id="PTHR20974">
    <property type="entry name" value="UPF0585 PROTEIN CG18661"/>
    <property type="match status" value="1"/>
</dbReference>